<evidence type="ECO:0000259" key="7">
    <source>
        <dbReference type="Pfam" id="PF02706"/>
    </source>
</evidence>
<reference evidence="9" key="1">
    <citation type="journal article" date="2022" name="Arch. Microbiol.">
        <title>Thiomicrorhabdus immobilis sp. nov., a mesophilic sulfur-oxidizing bacterium isolated from sediment of a brackish lake in northern Japan.</title>
        <authorList>
            <person name="Kojima H."/>
            <person name="Mochizuki J."/>
            <person name="Kanda M."/>
            <person name="Watanabe T."/>
            <person name="Fukui M."/>
        </authorList>
    </citation>
    <scope>NUCLEOTIDE SEQUENCE</scope>
    <source>
        <strain evidence="9">Am19</strain>
    </source>
</reference>
<evidence type="ECO:0000256" key="4">
    <source>
        <dbReference type="ARBA" id="ARBA00022989"/>
    </source>
</evidence>
<proteinExistence type="predicted"/>
<evidence type="ECO:0000259" key="8">
    <source>
        <dbReference type="Pfam" id="PF13807"/>
    </source>
</evidence>
<feature type="domain" description="Polysaccharide chain length determinant N-terminal" evidence="7">
    <location>
        <begin position="14"/>
        <end position="90"/>
    </location>
</feature>
<keyword evidence="3 6" id="KW-0812">Transmembrane</keyword>
<dbReference type="PANTHER" id="PTHR32309">
    <property type="entry name" value="TYROSINE-PROTEIN KINASE"/>
    <property type="match status" value="1"/>
</dbReference>
<keyword evidence="10" id="KW-1185">Reference proteome</keyword>
<sequence>MKDHQLENNQYIDDEIDLFELWDGLVQEKTTILVTVFLSLLSSLVYVFGVDDIYEASVKMQVQQVQQVQLGDEAKPYLSIEPANKTAEILNGIAPANLSEIKKVDGVLLVTSRGTNKSKIIDQVKNTVALVEQRHQKIYEALVNSGGVKSILPTEMVGSISVTDKPVSPKPKLILAVAGVLGLMLGVFIALIRRAVKNRKQ</sequence>
<accession>A0ABM7MBG6</accession>
<feature type="domain" description="Tyrosine-protein kinase G-rich" evidence="8">
    <location>
        <begin position="137"/>
        <end position="195"/>
    </location>
</feature>
<protein>
    <recommendedName>
        <fullName evidence="11">Polysaccharide chain length determinant N-terminal domain-containing protein</fullName>
    </recommendedName>
</protein>
<keyword evidence="4 6" id="KW-1133">Transmembrane helix</keyword>
<name>A0ABM7MBG6_9GAMM</name>
<keyword evidence="5 6" id="KW-0472">Membrane</keyword>
<comment type="subcellular location">
    <subcellularLocation>
        <location evidence="1">Cell membrane</location>
        <topology evidence="1">Multi-pass membrane protein</topology>
    </subcellularLocation>
</comment>
<dbReference type="Pfam" id="PF02706">
    <property type="entry name" value="Wzz"/>
    <property type="match status" value="1"/>
</dbReference>
<feature type="transmembrane region" description="Helical" evidence="6">
    <location>
        <begin position="173"/>
        <end position="192"/>
    </location>
</feature>
<dbReference type="Proteomes" id="UP001054820">
    <property type="component" value="Chromosome"/>
</dbReference>
<evidence type="ECO:0000256" key="3">
    <source>
        <dbReference type="ARBA" id="ARBA00022692"/>
    </source>
</evidence>
<evidence type="ECO:0008006" key="11">
    <source>
        <dbReference type="Google" id="ProtNLM"/>
    </source>
</evidence>
<dbReference type="InterPro" id="IPR003856">
    <property type="entry name" value="LPS_length_determ_N"/>
</dbReference>
<evidence type="ECO:0000313" key="10">
    <source>
        <dbReference type="Proteomes" id="UP001054820"/>
    </source>
</evidence>
<evidence type="ECO:0000256" key="2">
    <source>
        <dbReference type="ARBA" id="ARBA00022475"/>
    </source>
</evidence>
<feature type="transmembrane region" description="Helical" evidence="6">
    <location>
        <begin position="31"/>
        <end position="50"/>
    </location>
</feature>
<dbReference type="InterPro" id="IPR032807">
    <property type="entry name" value="GNVR"/>
</dbReference>
<evidence type="ECO:0000313" key="9">
    <source>
        <dbReference type="EMBL" id="BCN92715.1"/>
    </source>
</evidence>
<keyword evidence="2" id="KW-1003">Cell membrane</keyword>
<organism evidence="9 10">
    <name type="scientific">Thiomicrorhabdus immobilis</name>
    <dbReference type="NCBI Taxonomy" id="2791037"/>
    <lineage>
        <taxon>Bacteria</taxon>
        <taxon>Pseudomonadati</taxon>
        <taxon>Pseudomonadota</taxon>
        <taxon>Gammaproteobacteria</taxon>
        <taxon>Thiotrichales</taxon>
        <taxon>Piscirickettsiaceae</taxon>
        <taxon>Thiomicrorhabdus</taxon>
    </lineage>
</organism>
<dbReference type="RefSeq" id="WP_237262854.1">
    <property type="nucleotide sequence ID" value="NZ_AP024202.1"/>
</dbReference>
<dbReference type="InterPro" id="IPR050445">
    <property type="entry name" value="Bact_polysacc_biosynth/exp"/>
</dbReference>
<gene>
    <name evidence="9" type="ORF">THMIRHAM_05000</name>
</gene>
<evidence type="ECO:0000256" key="6">
    <source>
        <dbReference type="SAM" id="Phobius"/>
    </source>
</evidence>
<dbReference type="EMBL" id="AP024202">
    <property type="protein sequence ID" value="BCN92715.1"/>
    <property type="molecule type" value="Genomic_DNA"/>
</dbReference>
<evidence type="ECO:0000256" key="5">
    <source>
        <dbReference type="ARBA" id="ARBA00023136"/>
    </source>
</evidence>
<dbReference type="PANTHER" id="PTHR32309:SF31">
    <property type="entry name" value="CAPSULAR EXOPOLYSACCHARIDE FAMILY"/>
    <property type="match status" value="1"/>
</dbReference>
<dbReference type="Pfam" id="PF13807">
    <property type="entry name" value="GNVR"/>
    <property type="match status" value="1"/>
</dbReference>
<evidence type="ECO:0000256" key="1">
    <source>
        <dbReference type="ARBA" id="ARBA00004651"/>
    </source>
</evidence>